<evidence type="ECO:0000259" key="2">
    <source>
        <dbReference type="Pfam" id="PF13439"/>
    </source>
</evidence>
<dbReference type="EMBL" id="JACRIW010000110">
    <property type="protein sequence ID" value="MBI5170813.1"/>
    <property type="molecule type" value="Genomic_DNA"/>
</dbReference>
<sequence>MKIATLSNASVVHTLRWVEHLRSRGHDVRVWSLERGPESLGARALPEPPLPGFVRYPLATLPLLRELREFAPEVIDAHYVPNYGLIGALSGFRPLSVAAWGSDLLIAGKRDALQRLRARFVLRRADLVIADSGNLAAAALALGAPKRTLRAIPWGVDRERFAPAAEREAGLLLSTRMHESVYDIPALLRGVAPVMARRPDTRLVIAGDGSLLEAHRALAAELLPAGRYEFTGRITPAELARLLSRAEVYLSASLSDSTSLSLLEAMSAGALPVVSDIEGNREWVADGDGARLFPCGDAAAVERAVDAALGDAAWARRARARNAAVIAERGDWHRNFARIEQAFAALAAGRPLPPDPGAFA</sequence>
<accession>A0A933SI93</accession>
<organism evidence="3 4">
    <name type="scientific">Eiseniibacteriota bacterium</name>
    <dbReference type="NCBI Taxonomy" id="2212470"/>
    <lineage>
        <taxon>Bacteria</taxon>
        <taxon>Candidatus Eiseniibacteriota</taxon>
    </lineage>
</organism>
<dbReference type="GO" id="GO:0016757">
    <property type="term" value="F:glycosyltransferase activity"/>
    <property type="evidence" value="ECO:0007669"/>
    <property type="project" value="InterPro"/>
</dbReference>
<name>A0A933SI93_UNCEI</name>
<dbReference type="Pfam" id="PF00534">
    <property type="entry name" value="Glycos_transf_1"/>
    <property type="match status" value="1"/>
</dbReference>
<dbReference type="SUPFAM" id="SSF53756">
    <property type="entry name" value="UDP-Glycosyltransferase/glycogen phosphorylase"/>
    <property type="match status" value="1"/>
</dbReference>
<comment type="caution">
    <text evidence="3">The sequence shown here is derived from an EMBL/GenBank/DDBJ whole genome shotgun (WGS) entry which is preliminary data.</text>
</comment>
<proteinExistence type="predicted"/>
<evidence type="ECO:0000313" key="3">
    <source>
        <dbReference type="EMBL" id="MBI5170813.1"/>
    </source>
</evidence>
<dbReference type="PANTHER" id="PTHR12526">
    <property type="entry name" value="GLYCOSYLTRANSFERASE"/>
    <property type="match status" value="1"/>
</dbReference>
<feature type="domain" description="Glycosyl transferase family 1" evidence="1">
    <location>
        <begin position="187"/>
        <end position="323"/>
    </location>
</feature>
<evidence type="ECO:0000313" key="4">
    <source>
        <dbReference type="Proteomes" id="UP000696931"/>
    </source>
</evidence>
<feature type="domain" description="Glycosyltransferase subfamily 4-like N-terminal" evidence="2">
    <location>
        <begin position="11"/>
        <end position="160"/>
    </location>
</feature>
<gene>
    <name evidence="3" type="ORF">HZA61_15090</name>
</gene>
<dbReference type="Proteomes" id="UP000696931">
    <property type="component" value="Unassembled WGS sequence"/>
</dbReference>
<evidence type="ECO:0000259" key="1">
    <source>
        <dbReference type="Pfam" id="PF00534"/>
    </source>
</evidence>
<dbReference type="InterPro" id="IPR001296">
    <property type="entry name" value="Glyco_trans_1"/>
</dbReference>
<dbReference type="InterPro" id="IPR028098">
    <property type="entry name" value="Glyco_trans_4-like_N"/>
</dbReference>
<reference evidence="3" key="1">
    <citation type="submission" date="2020-07" db="EMBL/GenBank/DDBJ databases">
        <title>Huge and variable diversity of episymbiotic CPR bacteria and DPANN archaea in groundwater ecosystems.</title>
        <authorList>
            <person name="He C.Y."/>
            <person name="Keren R."/>
            <person name="Whittaker M."/>
            <person name="Farag I.F."/>
            <person name="Doudna J."/>
            <person name="Cate J.H.D."/>
            <person name="Banfield J.F."/>
        </authorList>
    </citation>
    <scope>NUCLEOTIDE SEQUENCE</scope>
    <source>
        <strain evidence="3">NC_groundwater_1813_Pr3_B-0.1um_71_17</strain>
    </source>
</reference>
<dbReference type="AlphaFoldDB" id="A0A933SI93"/>
<dbReference type="Gene3D" id="3.40.50.2000">
    <property type="entry name" value="Glycogen Phosphorylase B"/>
    <property type="match status" value="2"/>
</dbReference>
<protein>
    <submittedName>
        <fullName evidence="3">Glycosyltransferase</fullName>
    </submittedName>
</protein>
<dbReference type="Pfam" id="PF13439">
    <property type="entry name" value="Glyco_transf_4"/>
    <property type="match status" value="1"/>
</dbReference>